<dbReference type="AlphaFoldDB" id="A0A838XQB7"/>
<keyword evidence="1" id="KW-0812">Transmembrane</keyword>
<name>A0A838XQB7_9ACTN</name>
<feature type="transmembrane region" description="Helical" evidence="1">
    <location>
        <begin position="62"/>
        <end position="81"/>
    </location>
</feature>
<keyword evidence="1" id="KW-0472">Membrane</keyword>
<dbReference type="InterPro" id="IPR055568">
    <property type="entry name" value="DUF7144"/>
</dbReference>
<dbReference type="RefSeq" id="WP_181755790.1">
    <property type="nucleotide sequence ID" value="NZ_JACEOG010000001.1"/>
</dbReference>
<keyword evidence="1" id="KW-1133">Transmembrane helix</keyword>
<dbReference type="Proteomes" id="UP000550354">
    <property type="component" value="Unassembled WGS sequence"/>
</dbReference>
<feature type="transmembrane region" description="Helical" evidence="1">
    <location>
        <begin position="12"/>
        <end position="42"/>
    </location>
</feature>
<evidence type="ECO:0000313" key="3">
    <source>
        <dbReference type="EMBL" id="MBA4609060.1"/>
    </source>
</evidence>
<evidence type="ECO:0000256" key="1">
    <source>
        <dbReference type="SAM" id="Phobius"/>
    </source>
</evidence>
<accession>A0A838XQB7</accession>
<sequence length="145" mass="15594">MTTARTTPRSSGGAAFGLIAFAAVMMIIMGIFHVYMGVVAIAKSEFYVKAPDYLLEIDASTWGWIHLVAGVIIVLAGFGIFSGKGWARGVGIALAAVSMIVNFAFIPYYPIWSLLVIAIDVCIIWALVDRGTEFGPRNDSSRGLM</sequence>
<dbReference type="EMBL" id="JACEOG010000001">
    <property type="protein sequence ID" value="MBA4609060.1"/>
    <property type="molecule type" value="Genomic_DNA"/>
</dbReference>
<protein>
    <recommendedName>
        <fullName evidence="2">DUF7144 domain-containing protein</fullName>
    </recommendedName>
</protein>
<feature type="transmembrane region" description="Helical" evidence="1">
    <location>
        <begin position="111"/>
        <end position="128"/>
    </location>
</feature>
<feature type="transmembrane region" description="Helical" evidence="1">
    <location>
        <begin position="86"/>
        <end position="105"/>
    </location>
</feature>
<keyword evidence="4" id="KW-1185">Reference proteome</keyword>
<feature type="domain" description="DUF7144" evidence="2">
    <location>
        <begin position="19"/>
        <end position="130"/>
    </location>
</feature>
<evidence type="ECO:0000313" key="4">
    <source>
        <dbReference type="Proteomes" id="UP000550354"/>
    </source>
</evidence>
<organism evidence="3 4">
    <name type="scientific">Aeromicrobium phoceense</name>
    <dbReference type="NCBI Taxonomy" id="2754045"/>
    <lineage>
        <taxon>Bacteria</taxon>
        <taxon>Bacillati</taxon>
        <taxon>Actinomycetota</taxon>
        <taxon>Actinomycetes</taxon>
        <taxon>Propionibacteriales</taxon>
        <taxon>Nocardioidaceae</taxon>
        <taxon>Aeromicrobium</taxon>
    </lineage>
</organism>
<gene>
    <name evidence="3" type="ORF">H1W00_11280</name>
</gene>
<evidence type="ECO:0000259" key="2">
    <source>
        <dbReference type="Pfam" id="PF23636"/>
    </source>
</evidence>
<comment type="caution">
    <text evidence="3">The sequence shown here is derived from an EMBL/GenBank/DDBJ whole genome shotgun (WGS) entry which is preliminary data.</text>
</comment>
<proteinExistence type="predicted"/>
<dbReference type="Pfam" id="PF23636">
    <property type="entry name" value="DUF7144"/>
    <property type="match status" value="1"/>
</dbReference>
<reference evidence="3 4" key="1">
    <citation type="submission" date="2020-07" db="EMBL/GenBank/DDBJ databases">
        <title>Draft genome and description of Aeromicrobium phoceense strain Marseille-Q0843 isolated from healthy skin swab.</title>
        <authorList>
            <person name="Boxberger M."/>
            <person name="La Scola B."/>
        </authorList>
    </citation>
    <scope>NUCLEOTIDE SEQUENCE [LARGE SCALE GENOMIC DNA]</scope>
    <source>
        <strain evidence="3 4">Marseille-Q0843</strain>
    </source>
</reference>